<evidence type="ECO:0000313" key="2">
    <source>
        <dbReference type="Proteomes" id="UP001203297"/>
    </source>
</evidence>
<name>A0AAD4LYX7_9AGAM</name>
<protein>
    <submittedName>
        <fullName evidence="1">Uncharacterized protein</fullName>
    </submittedName>
</protein>
<organism evidence="1 2">
    <name type="scientific">Multifurca ochricompacta</name>
    <dbReference type="NCBI Taxonomy" id="376703"/>
    <lineage>
        <taxon>Eukaryota</taxon>
        <taxon>Fungi</taxon>
        <taxon>Dikarya</taxon>
        <taxon>Basidiomycota</taxon>
        <taxon>Agaricomycotina</taxon>
        <taxon>Agaricomycetes</taxon>
        <taxon>Russulales</taxon>
        <taxon>Russulaceae</taxon>
        <taxon>Multifurca</taxon>
    </lineage>
</organism>
<evidence type="ECO:0000313" key="1">
    <source>
        <dbReference type="EMBL" id="KAI0295111.1"/>
    </source>
</evidence>
<comment type="caution">
    <text evidence="1">The sequence shown here is derived from an EMBL/GenBank/DDBJ whole genome shotgun (WGS) entry which is preliminary data.</text>
</comment>
<proteinExistence type="predicted"/>
<sequence length="62" mass="6955">MEIKCNLDTYPLGPGCLSTRMSNMYACQSLVPSAALCSKGNVDRYSRTLYQQIEKHTVVRIV</sequence>
<gene>
    <name evidence="1" type="ORF">B0F90DRAFT_1752778</name>
</gene>
<dbReference type="AlphaFoldDB" id="A0AAD4LYX7"/>
<accession>A0AAD4LYX7</accession>
<keyword evidence="2" id="KW-1185">Reference proteome</keyword>
<dbReference type="Proteomes" id="UP001203297">
    <property type="component" value="Unassembled WGS sequence"/>
</dbReference>
<reference evidence="1" key="1">
    <citation type="journal article" date="2022" name="New Phytol.">
        <title>Evolutionary transition to the ectomycorrhizal habit in the genomes of a hyperdiverse lineage of mushroom-forming fungi.</title>
        <authorList>
            <person name="Looney B."/>
            <person name="Miyauchi S."/>
            <person name="Morin E."/>
            <person name="Drula E."/>
            <person name="Courty P.E."/>
            <person name="Kohler A."/>
            <person name="Kuo A."/>
            <person name="LaButti K."/>
            <person name="Pangilinan J."/>
            <person name="Lipzen A."/>
            <person name="Riley R."/>
            <person name="Andreopoulos W."/>
            <person name="He G."/>
            <person name="Johnson J."/>
            <person name="Nolan M."/>
            <person name="Tritt A."/>
            <person name="Barry K.W."/>
            <person name="Grigoriev I.V."/>
            <person name="Nagy L.G."/>
            <person name="Hibbett D."/>
            <person name="Henrissat B."/>
            <person name="Matheny P.B."/>
            <person name="Labbe J."/>
            <person name="Martin F.M."/>
        </authorList>
    </citation>
    <scope>NUCLEOTIDE SEQUENCE</scope>
    <source>
        <strain evidence="1">BPL690</strain>
    </source>
</reference>
<dbReference type="EMBL" id="WTXG01000062">
    <property type="protein sequence ID" value="KAI0295111.1"/>
    <property type="molecule type" value="Genomic_DNA"/>
</dbReference>